<proteinExistence type="predicted"/>
<dbReference type="EMBL" id="SWMS01000013">
    <property type="protein sequence ID" value="TKG67590.1"/>
    <property type="molecule type" value="Genomic_DNA"/>
</dbReference>
<comment type="caution">
    <text evidence="2">The sequence shown here is derived from an EMBL/GenBank/DDBJ whole genome shotgun (WGS) entry which is preliminary data.</text>
</comment>
<keyword evidence="1" id="KW-0175">Coiled coil</keyword>
<dbReference type="Proteomes" id="UP000309992">
    <property type="component" value="Unassembled WGS sequence"/>
</dbReference>
<dbReference type="RefSeq" id="WP_137096066.1">
    <property type="nucleotide sequence ID" value="NZ_SWMS01000013.1"/>
</dbReference>
<feature type="coiled-coil region" evidence="1">
    <location>
        <begin position="72"/>
        <end position="99"/>
    </location>
</feature>
<dbReference type="SUPFAM" id="SSF140453">
    <property type="entry name" value="EsxAB dimer-like"/>
    <property type="match status" value="1"/>
</dbReference>
<evidence type="ECO:0000313" key="3">
    <source>
        <dbReference type="Proteomes" id="UP000309992"/>
    </source>
</evidence>
<dbReference type="InterPro" id="IPR036689">
    <property type="entry name" value="ESAT-6-like_sf"/>
</dbReference>
<reference evidence="2 3" key="1">
    <citation type="journal article" date="2015" name="Antonie Van Leeuwenhoek">
        <title>Prauserella endophytica sp. nov., an endophytic actinobacterium isolated from Tamarix taklamakanensis.</title>
        <authorList>
            <person name="Liu J.M."/>
            <person name="Habden X."/>
            <person name="Guo L."/>
            <person name="Tuo L."/>
            <person name="Jiang Z.K."/>
            <person name="Liu S.W."/>
            <person name="Liu X.F."/>
            <person name="Chen L."/>
            <person name="Li R.F."/>
            <person name="Zhang Y.Q."/>
            <person name="Sun C.H."/>
        </authorList>
    </citation>
    <scope>NUCLEOTIDE SEQUENCE [LARGE SCALE GENOMIC DNA]</scope>
    <source>
        <strain evidence="2 3">CGMCC 4.7182</strain>
    </source>
</reference>
<gene>
    <name evidence="2" type="ORF">FCN18_22820</name>
</gene>
<sequence>MSGGYHVDVPALHEYKDNLGSYQEQAGRFTELVASADVGDESWGIIGLFTKSQYTETLGQLQEHLRSMQDGLKSASDKITSAAERYQAMDDEVARLMNEILNRIEAAKESRHG</sequence>
<keyword evidence="3" id="KW-1185">Reference proteome</keyword>
<accession>A0ABY2S0T6</accession>
<evidence type="ECO:0000256" key="1">
    <source>
        <dbReference type="SAM" id="Coils"/>
    </source>
</evidence>
<name>A0ABY2S0T6_9PSEU</name>
<evidence type="ECO:0000313" key="2">
    <source>
        <dbReference type="EMBL" id="TKG67590.1"/>
    </source>
</evidence>
<protein>
    <submittedName>
        <fullName evidence="2">ESX-1 secretion-associated protein</fullName>
    </submittedName>
</protein>
<organism evidence="2 3">
    <name type="scientific">Prauserella endophytica</name>
    <dbReference type="NCBI Taxonomy" id="1592324"/>
    <lineage>
        <taxon>Bacteria</taxon>
        <taxon>Bacillati</taxon>
        <taxon>Actinomycetota</taxon>
        <taxon>Actinomycetes</taxon>
        <taxon>Pseudonocardiales</taxon>
        <taxon>Pseudonocardiaceae</taxon>
        <taxon>Prauserella</taxon>
        <taxon>Prauserella coralliicola group</taxon>
    </lineage>
</organism>